<organism evidence="4 5">
    <name type="scientific">Niastella vici</name>
    <dbReference type="NCBI Taxonomy" id="1703345"/>
    <lineage>
        <taxon>Bacteria</taxon>
        <taxon>Pseudomonadati</taxon>
        <taxon>Bacteroidota</taxon>
        <taxon>Chitinophagia</taxon>
        <taxon>Chitinophagales</taxon>
        <taxon>Chitinophagaceae</taxon>
        <taxon>Niastella</taxon>
    </lineage>
</organism>
<dbReference type="GO" id="GO:0008233">
    <property type="term" value="F:peptidase activity"/>
    <property type="evidence" value="ECO:0007669"/>
    <property type="project" value="UniProtKB-KW"/>
</dbReference>
<dbReference type="PANTHER" id="PTHR43327">
    <property type="entry name" value="STOMATIN-LIKE PROTEIN 2, MITOCHONDRIAL"/>
    <property type="match status" value="1"/>
</dbReference>
<comment type="subcellular location">
    <subcellularLocation>
        <location evidence="1">Membrane</location>
        <topology evidence="1">Single-pass membrane protein</topology>
    </subcellularLocation>
</comment>
<accession>A0A1V9G3Y0</accession>
<evidence type="ECO:0000313" key="5">
    <source>
        <dbReference type="Proteomes" id="UP000192796"/>
    </source>
</evidence>
<dbReference type="SMART" id="SM00244">
    <property type="entry name" value="PHB"/>
    <property type="match status" value="1"/>
</dbReference>
<keyword evidence="2" id="KW-0472">Membrane</keyword>
<dbReference type="STRING" id="1703345.A3860_16170"/>
<feature type="domain" description="Band 7" evidence="3">
    <location>
        <begin position="20"/>
        <end position="185"/>
    </location>
</feature>
<comment type="caution">
    <text evidence="4">The sequence shown here is derived from an EMBL/GenBank/DDBJ whole genome shotgun (WGS) entry which is preliminary data.</text>
</comment>
<evidence type="ECO:0000259" key="3">
    <source>
        <dbReference type="SMART" id="SM00244"/>
    </source>
</evidence>
<dbReference type="InterPro" id="IPR001107">
    <property type="entry name" value="Band_7"/>
</dbReference>
<reference evidence="4 5" key="1">
    <citation type="submission" date="2016-03" db="EMBL/GenBank/DDBJ databases">
        <title>Niastella vici sp. nov., isolated from farmland soil.</title>
        <authorList>
            <person name="Chen L."/>
            <person name="Wang D."/>
            <person name="Yang S."/>
            <person name="Wang G."/>
        </authorList>
    </citation>
    <scope>NUCLEOTIDE SEQUENCE [LARGE SCALE GENOMIC DNA]</scope>
    <source>
        <strain evidence="4 5">DJ57</strain>
    </source>
</reference>
<feature type="transmembrane region" description="Helical" evidence="2">
    <location>
        <begin position="6"/>
        <end position="25"/>
    </location>
</feature>
<protein>
    <submittedName>
        <fullName evidence="4">Protease</fullName>
    </submittedName>
</protein>
<gene>
    <name evidence="4" type="ORF">A3860_16170</name>
</gene>
<keyword evidence="2" id="KW-1133">Transmembrane helix</keyword>
<dbReference type="OrthoDB" id="9809197at2"/>
<dbReference type="GO" id="GO:0016020">
    <property type="term" value="C:membrane"/>
    <property type="evidence" value="ECO:0007669"/>
    <property type="project" value="UniProtKB-SubCell"/>
</dbReference>
<evidence type="ECO:0000256" key="1">
    <source>
        <dbReference type="ARBA" id="ARBA00004167"/>
    </source>
</evidence>
<dbReference type="EMBL" id="LVYD01000024">
    <property type="protein sequence ID" value="OQP65208.1"/>
    <property type="molecule type" value="Genomic_DNA"/>
</dbReference>
<dbReference type="SUPFAM" id="SSF117892">
    <property type="entry name" value="Band 7/SPFH domain"/>
    <property type="match status" value="1"/>
</dbReference>
<dbReference type="GO" id="GO:0006508">
    <property type="term" value="P:proteolysis"/>
    <property type="evidence" value="ECO:0007669"/>
    <property type="project" value="UniProtKB-KW"/>
</dbReference>
<name>A0A1V9G3Y0_9BACT</name>
<dbReference type="RefSeq" id="WP_081145982.1">
    <property type="nucleotide sequence ID" value="NZ_LVYD01000024.1"/>
</dbReference>
<evidence type="ECO:0000313" key="4">
    <source>
        <dbReference type="EMBL" id="OQP65208.1"/>
    </source>
</evidence>
<keyword evidence="2" id="KW-0812">Transmembrane</keyword>
<dbReference type="Pfam" id="PF01145">
    <property type="entry name" value="Band_7"/>
    <property type="match status" value="1"/>
</dbReference>
<keyword evidence="4" id="KW-0645">Protease</keyword>
<dbReference type="InterPro" id="IPR050710">
    <property type="entry name" value="Band7/mec-2_domain"/>
</dbReference>
<proteinExistence type="predicted"/>
<dbReference type="InterPro" id="IPR036013">
    <property type="entry name" value="Band_7/SPFH_dom_sf"/>
</dbReference>
<dbReference type="Proteomes" id="UP000192796">
    <property type="component" value="Unassembled WGS sequence"/>
</dbReference>
<keyword evidence="5" id="KW-1185">Reference proteome</keyword>
<dbReference type="AlphaFoldDB" id="A0A1V9G3Y0"/>
<dbReference type="Gene3D" id="3.30.479.30">
    <property type="entry name" value="Band 7 domain"/>
    <property type="match status" value="1"/>
</dbReference>
<sequence>MDHFSYWWVIVVGFFLLLFTGVKTINQGFVGVVTMFGKYQRVLNPGLRFLIPFLEQIYRKVSIQNRSVEMEFQAVTADQANVYFKSMLLYSVQNADEETIKKVAFKFLSERDLMQALTRTIEGTIRSFVATKRQAEILGLRKEIVEYVKEQIDHLLEEWGYHLLDLQINDITFDKAIMDSMSRVVASNNLKAAAENEGQALLITKTKAAEAEGNSIKIAAEAERIAAQLRGQGVALFREEVARGMSQAAEQMKQANLDTNVILFSMWTEAIKNFAEVGKGNVIFLDGSSESMQRSMQQIMAMMQMKSNPNQSQN</sequence>
<keyword evidence="4" id="KW-0378">Hydrolase</keyword>
<dbReference type="PANTHER" id="PTHR43327:SF10">
    <property type="entry name" value="STOMATIN-LIKE PROTEIN 2, MITOCHONDRIAL"/>
    <property type="match status" value="1"/>
</dbReference>
<evidence type="ECO:0000256" key="2">
    <source>
        <dbReference type="SAM" id="Phobius"/>
    </source>
</evidence>